<organism evidence="2 3">
    <name type="scientific">Eumeta variegata</name>
    <name type="common">Bagworm moth</name>
    <name type="synonym">Eumeta japonica</name>
    <dbReference type="NCBI Taxonomy" id="151549"/>
    <lineage>
        <taxon>Eukaryota</taxon>
        <taxon>Metazoa</taxon>
        <taxon>Ecdysozoa</taxon>
        <taxon>Arthropoda</taxon>
        <taxon>Hexapoda</taxon>
        <taxon>Insecta</taxon>
        <taxon>Pterygota</taxon>
        <taxon>Neoptera</taxon>
        <taxon>Endopterygota</taxon>
        <taxon>Lepidoptera</taxon>
        <taxon>Glossata</taxon>
        <taxon>Ditrysia</taxon>
        <taxon>Tineoidea</taxon>
        <taxon>Psychidae</taxon>
        <taxon>Oiketicinae</taxon>
        <taxon>Eumeta</taxon>
    </lineage>
</organism>
<reference evidence="2 3" key="1">
    <citation type="journal article" date="2019" name="Commun. Biol.">
        <title>The bagworm genome reveals a unique fibroin gene that provides high tensile strength.</title>
        <authorList>
            <person name="Kono N."/>
            <person name="Nakamura H."/>
            <person name="Ohtoshi R."/>
            <person name="Tomita M."/>
            <person name="Numata K."/>
            <person name="Arakawa K."/>
        </authorList>
    </citation>
    <scope>NUCLEOTIDE SEQUENCE [LARGE SCALE GENOMIC DNA]</scope>
</reference>
<sequence>MGQIEWEESHWNSHSPDECNSGSFYFTSVFCESAVFHRSSRLIFVLQPLTFGAVLKSTACQKSEAIIRACGAGGARARRLRGAQKDDLGNGGAACNEPRPRHSASASMR</sequence>
<dbReference type="EMBL" id="BGZK01000564">
    <property type="protein sequence ID" value="GBP50370.1"/>
    <property type="molecule type" value="Genomic_DNA"/>
</dbReference>
<keyword evidence="3" id="KW-1185">Reference proteome</keyword>
<proteinExistence type="predicted"/>
<protein>
    <submittedName>
        <fullName evidence="2">Uncharacterized protein</fullName>
    </submittedName>
</protein>
<evidence type="ECO:0000313" key="2">
    <source>
        <dbReference type="EMBL" id="GBP50370.1"/>
    </source>
</evidence>
<feature type="region of interest" description="Disordered" evidence="1">
    <location>
        <begin position="82"/>
        <end position="109"/>
    </location>
</feature>
<evidence type="ECO:0000313" key="3">
    <source>
        <dbReference type="Proteomes" id="UP000299102"/>
    </source>
</evidence>
<name>A0A4C1WHM8_EUMVA</name>
<accession>A0A4C1WHM8</accession>
<evidence type="ECO:0000256" key="1">
    <source>
        <dbReference type="SAM" id="MobiDB-lite"/>
    </source>
</evidence>
<comment type="caution">
    <text evidence="2">The sequence shown here is derived from an EMBL/GenBank/DDBJ whole genome shotgun (WGS) entry which is preliminary data.</text>
</comment>
<dbReference type="AlphaFoldDB" id="A0A4C1WHM8"/>
<dbReference type="Proteomes" id="UP000299102">
    <property type="component" value="Unassembled WGS sequence"/>
</dbReference>
<gene>
    <name evidence="2" type="ORF">EVAR_32615_1</name>
</gene>